<protein>
    <submittedName>
        <fullName evidence="5">Ribonuclease H-like domain-containing protein</fullName>
    </submittedName>
</protein>
<keyword evidence="2" id="KW-0175">Coiled coil</keyword>
<evidence type="ECO:0000256" key="3">
    <source>
        <dbReference type="SAM" id="MobiDB-lite"/>
    </source>
</evidence>
<dbReference type="InterPro" id="IPR001878">
    <property type="entry name" value="Znf_CCHC"/>
</dbReference>
<sequence length="882" mass="100187">MDNPNITMEEYIRLEEEKARRRGKVYNWETATYGKIWDNEDVHDLGSVETEFPAIVFNDTLTFEAALSCEPTVSSLNNDEIDFRISFDEFDDEDCTVIFDKNSFSYKIISVNNLKTDSENDNDKFNMPLLPSPEPTVSYFDDLDYFKDFEKEFSAIVYNDAQTSKLNFLTEPTLSPQHIDEFNLKDETSLSEYDEEEQNVLNFNDLFPFNVVYPDDLKSDKDNDDDKIDIEHSMGDLSGKPLPDALWEVIKNGATLPKTIIVEGVMTEMPITTAKEKAQRRLEVKARSTLMMGIPNEHQLKFNSIKDAKKLLEVVEKRFGGNAATRKTQRNLLKQQYENFTAPSSEMLDQTFDRLQKLVSQLELLDEKLSQEDVNQKLLRSLSPEWNTHAVVWRNKADLDTMSMDDLYNNLKVYEPEVKGMSSSSSSTQNMAFVSSSNNNTSSTNEAVNTAHGVSTASTQVNAANSTNIDNLSDVVICAFFASQPNSPQLVHEDLQQIHPDDMEEMDLRWQMAMLTMRARRFLKNTGRKLTVNGNETIGFDKSKVECYNCHKRGHFARECRALRNQDNKNKESSRRSVPMEISTSTALVSCDGLGGYDWSDQAEEGPNYALMAFSSSNSDSEVSNDSICSKSCLKTIESLKSQNDQLLKDLKKSELMVLGEISIRELKKKLEIVQKEKDGIQLNVDKFEHASKSLNKLIECEIVDNCKKGLGYENYNAVPPPYTGNFMPPTPELSFTGLDEFVNEPVVENSKAMSSEEEQSNNSLIIEDWVSNSEEENVSQTKTIEIKTLHDDLEVTAAMVYVTAAKLKSICYKEMDHDSAHTVTASKVPMLKPECERPDKWKCVLMRLIDDLLALDLKVRFDISDQRLELTATFSLPTYSE</sequence>
<comment type="caution">
    <text evidence="5">The sequence shown here is derived from an EMBL/GenBank/DDBJ whole genome shotgun (WGS) entry which is preliminary data.</text>
</comment>
<evidence type="ECO:0000256" key="2">
    <source>
        <dbReference type="SAM" id="Coils"/>
    </source>
</evidence>
<evidence type="ECO:0000259" key="4">
    <source>
        <dbReference type="PROSITE" id="PS50158"/>
    </source>
</evidence>
<feature type="coiled-coil region" evidence="2">
    <location>
        <begin position="637"/>
        <end position="684"/>
    </location>
</feature>
<evidence type="ECO:0000313" key="6">
    <source>
        <dbReference type="Proteomes" id="UP001151760"/>
    </source>
</evidence>
<feature type="compositionally biased region" description="Low complexity" evidence="3">
    <location>
        <begin position="435"/>
        <end position="445"/>
    </location>
</feature>
<gene>
    <name evidence="5" type="ORF">Tco_1053826</name>
</gene>
<dbReference type="InterPro" id="IPR036875">
    <property type="entry name" value="Znf_CCHC_sf"/>
</dbReference>
<dbReference type="SMART" id="SM00343">
    <property type="entry name" value="ZnF_C2HC"/>
    <property type="match status" value="1"/>
</dbReference>
<dbReference type="SUPFAM" id="SSF57756">
    <property type="entry name" value="Retrovirus zinc finger-like domains"/>
    <property type="match status" value="1"/>
</dbReference>
<dbReference type="Pfam" id="PF14223">
    <property type="entry name" value="Retrotran_gag_2"/>
    <property type="match status" value="1"/>
</dbReference>
<dbReference type="EMBL" id="BQNB010018903">
    <property type="protein sequence ID" value="GJT79484.1"/>
    <property type="molecule type" value="Genomic_DNA"/>
</dbReference>
<keyword evidence="6" id="KW-1185">Reference proteome</keyword>
<dbReference type="PROSITE" id="PS50158">
    <property type="entry name" value="ZF_CCHC"/>
    <property type="match status" value="1"/>
</dbReference>
<dbReference type="Pfam" id="PF00098">
    <property type="entry name" value="zf-CCHC"/>
    <property type="match status" value="1"/>
</dbReference>
<reference evidence="5" key="1">
    <citation type="journal article" date="2022" name="Int. J. Mol. Sci.">
        <title>Draft Genome of Tanacetum Coccineum: Genomic Comparison of Closely Related Tanacetum-Family Plants.</title>
        <authorList>
            <person name="Yamashiro T."/>
            <person name="Shiraishi A."/>
            <person name="Nakayama K."/>
            <person name="Satake H."/>
        </authorList>
    </citation>
    <scope>NUCLEOTIDE SEQUENCE</scope>
</reference>
<feature type="region of interest" description="Disordered" evidence="3">
    <location>
        <begin position="422"/>
        <end position="447"/>
    </location>
</feature>
<organism evidence="5 6">
    <name type="scientific">Tanacetum coccineum</name>
    <dbReference type="NCBI Taxonomy" id="301880"/>
    <lineage>
        <taxon>Eukaryota</taxon>
        <taxon>Viridiplantae</taxon>
        <taxon>Streptophyta</taxon>
        <taxon>Embryophyta</taxon>
        <taxon>Tracheophyta</taxon>
        <taxon>Spermatophyta</taxon>
        <taxon>Magnoliopsida</taxon>
        <taxon>eudicotyledons</taxon>
        <taxon>Gunneridae</taxon>
        <taxon>Pentapetalae</taxon>
        <taxon>asterids</taxon>
        <taxon>campanulids</taxon>
        <taxon>Asterales</taxon>
        <taxon>Asteraceae</taxon>
        <taxon>Asteroideae</taxon>
        <taxon>Anthemideae</taxon>
        <taxon>Anthemidinae</taxon>
        <taxon>Tanacetum</taxon>
    </lineage>
</organism>
<dbReference type="Proteomes" id="UP001151760">
    <property type="component" value="Unassembled WGS sequence"/>
</dbReference>
<evidence type="ECO:0000256" key="1">
    <source>
        <dbReference type="PROSITE-ProRule" id="PRU00047"/>
    </source>
</evidence>
<accession>A0ABQ5GW26</accession>
<dbReference type="Gene3D" id="4.10.60.10">
    <property type="entry name" value="Zinc finger, CCHC-type"/>
    <property type="match status" value="1"/>
</dbReference>
<proteinExistence type="predicted"/>
<evidence type="ECO:0000313" key="5">
    <source>
        <dbReference type="EMBL" id="GJT79484.1"/>
    </source>
</evidence>
<reference evidence="5" key="2">
    <citation type="submission" date="2022-01" db="EMBL/GenBank/DDBJ databases">
        <authorList>
            <person name="Yamashiro T."/>
            <person name="Shiraishi A."/>
            <person name="Satake H."/>
            <person name="Nakayama K."/>
        </authorList>
    </citation>
    <scope>NUCLEOTIDE SEQUENCE</scope>
</reference>
<keyword evidence="1" id="KW-0863">Zinc-finger</keyword>
<keyword evidence="1" id="KW-0479">Metal-binding</keyword>
<feature type="coiled-coil region" evidence="2">
    <location>
        <begin position="348"/>
        <end position="375"/>
    </location>
</feature>
<name>A0ABQ5GW26_9ASTR</name>
<feature type="domain" description="CCHC-type" evidence="4">
    <location>
        <begin position="547"/>
        <end position="561"/>
    </location>
</feature>
<keyword evidence="1" id="KW-0862">Zinc</keyword>